<keyword evidence="1" id="KW-0472">Membrane</keyword>
<evidence type="ECO:0000256" key="1">
    <source>
        <dbReference type="SAM" id="Phobius"/>
    </source>
</evidence>
<dbReference type="Proteomes" id="UP000664303">
    <property type="component" value="Unassembled WGS sequence"/>
</dbReference>
<evidence type="ECO:0000313" key="3">
    <source>
        <dbReference type="Proteomes" id="UP000664303"/>
    </source>
</evidence>
<evidence type="ECO:0000313" key="2">
    <source>
        <dbReference type="EMBL" id="MBN7797646.1"/>
    </source>
</evidence>
<protein>
    <recommendedName>
        <fullName evidence="4">Type II secretion system protein</fullName>
    </recommendedName>
</protein>
<organism evidence="2 3">
    <name type="scientific">Parahaliea mediterranea</name>
    <dbReference type="NCBI Taxonomy" id="651086"/>
    <lineage>
        <taxon>Bacteria</taxon>
        <taxon>Pseudomonadati</taxon>
        <taxon>Pseudomonadota</taxon>
        <taxon>Gammaproteobacteria</taxon>
        <taxon>Cellvibrionales</taxon>
        <taxon>Halieaceae</taxon>
        <taxon>Parahaliea</taxon>
    </lineage>
</organism>
<proteinExistence type="predicted"/>
<gene>
    <name evidence="2" type="ORF">JYP50_13630</name>
</gene>
<reference evidence="2" key="1">
    <citation type="submission" date="2021-02" db="EMBL/GenBank/DDBJ databases">
        <title>PHA producing bacteria isolated from coastal sediment in Guangdong, Shenzhen.</title>
        <authorList>
            <person name="Zheng W."/>
            <person name="Yu S."/>
            <person name="Huang Y."/>
        </authorList>
    </citation>
    <scope>NUCLEOTIDE SEQUENCE</scope>
    <source>
        <strain evidence="2">TN14-10</strain>
    </source>
</reference>
<sequence>MTRINRIIVIAASIAIATILLMLGIVLQVGHGELVSQRRIIAACQVKGLAYIYNEVYRTKGSYTFDRTEESNKSLIAETITGCGPNVSDLDLLMRDPWGDELIVDNKSDGRLHIYSRNYDRASVVLYKGEFAEE</sequence>
<accession>A0A939DGB2</accession>
<feature type="transmembrane region" description="Helical" evidence="1">
    <location>
        <begin position="7"/>
        <end position="30"/>
    </location>
</feature>
<keyword evidence="1" id="KW-1133">Transmembrane helix</keyword>
<keyword evidence="1" id="KW-0812">Transmembrane</keyword>
<dbReference type="AlphaFoldDB" id="A0A939DGB2"/>
<name>A0A939DGB2_9GAMM</name>
<keyword evidence="3" id="KW-1185">Reference proteome</keyword>
<evidence type="ECO:0008006" key="4">
    <source>
        <dbReference type="Google" id="ProtNLM"/>
    </source>
</evidence>
<dbReference type="RefSeq" id="WP_206561096.1">
    <property type="nucleotide sequence ID" value="NZ_JAFKCZ010000009.1"/>
</dbReference>
<dbReference type="EMBL" id="JAFKCZ010000009">
    <property type="protein sequence ID" value="MBN7797646.1"/>
    <property type="molecule type" value="Genomic_DNA"/>
</dbReference>
<comment type="caution">
    <text evidence="2">The sequence shown here is derived from an EMBL/GenBank/DDBJ whole genome shotgun (WGS) entry which is preliminary data.</text>
</comment>